<dbReference type="PANTHER" id="PTHR16675:SF235">
    <property type="entry name" value="SHKT DOMAIN-CONTAINING PROTEIN"/>
    <property type="match status" value="1"/>
</dbReference>
<evidence type="ECO:0000313" key="8">
    <source>
        <dbReference type="EMBL" id="CAH2223753.1"/>
    </source>
</evidence>
<keyword evidence="3" id="KW-0472">Membrane</keyword>
<dbReference type="EMBL" id="OW240912">
    <property type="protein sequence ID" value="CAH2223753.1"/>
    <property type="molecule type" value="Genomic_DNA"/>
</dbReference>
<dbReference type="PANTHER" id="PTHR16675">
    <property type="entry name" value="MHC CLASS I-RELATED"/>
    <property type="match status" value="1"/>
</dbReference>
<dbReference type="Pfam" id="PF07654">
    <property type="entry name" value="C1-set"/>
    <property type="match status" value="1"/>
</dbReference>
<organism evidence="8 9">
    <name type="scientific">Pelobates cultripes</name>
    <name type="common">Western spadefoot toad</name>
    <dbReference type="NCBI Taxonomy" id="61616"/>
    <lineage>
        <taxon>Eukaryota</taxon>
        <taxon>Metazoa</taxon>
        <taxon>Chordata</taxon>
        <taxon>Craniata</taxon>
        <taxon>Vertebrata</taxon>
        <taxon>Euteleostomi</taxon>
        <taxon>Amphibia</taxon>
        <taxon>Batrachia</taxon>
        <taxon>Anura</taxon>
        <taxon>Pelobatoidea</taxon>
        <taxon>Pelobatidae</taxon>
        <taxon>Pelobates</taxon>
    </lineage>
</organism>
<dbReference type="Proteomes" id="UP001295444">
    <property type="component" value="Chromosome 01"/>
</dbReference>
<dbReference type="AlphaFoldDB" id="A0AAD1VL93"/>
<feature type="domain" description="Ig-like" evidence="7">
    <location>
        <begin position="23"/>
        <end position="107"/>
    </location>
</feature>
<protein>
    <submittedName>
        <fullName evidence="8">MHC class I antigen</fullName>
    </submittedName>
</protein>
<keyword evidence="4" id="KW-1015">Disulfide bond</keyword>
<accession>A0AAD1VL93</accession>
<reference evidence="8" key="1">
    <citation type="submission" date="2022-03" db="EMBL/GenBank/DDBJ databases">
        <authorList>
            <person name="Alioto T."/>
            <person name="Alioto T."/>
            <person name="Gomez Garrido J."/>
        </authorList>
    </citation>
    <scope>NUCLEOTIDE SEQUENCE</scope>
</reference>
<name>A0AAD1VL93_PELCU</name>
<evidence type="ECO:0000256" key="4">
    <source>
        <dbReference type="ARBA" id="ARBA00023157"/>
    </source>
</evidence>
<dbReference type="GO" id="GO:0005615">
    <property type="term" value="C:extracellular space"/>
    <property type="evidence" value="ECO:0007669"/>
    <property type="project" value="TreeGrafter"/>
</dbReference>
<dbReference type="InterPro" id="IPR036179">
    <property type="entry name" value="Ig-like_dom_sf"/>
</dbReference>
<dbReference type="InterPro" id="IPR013783">
    <property type="entry name" value="Ig-like_fold"/>
</dbReference>
<dbReference type="SMART" id="SM00407">
    <property type="entry name" value="IGc1"/>
    <property type="match status" value="1"/>
</dbReference>
<evidence type="ECO:0000256" key="5">
    <source>
        <dbReference type="ARBA" id="ARBA00023180"/>
    </source>
</evidence>
<evidence type="ECO:0000259" key="7">
    <source>
        <dbReference type="PROSITE" id="PS50835"/>
    </source>
</evidence>
<feature type="chain" id="PRO_5042095553" evidence="6">
    <location>
        <begin position="24"/>
        <end position="118"/>
    </location>
</feature>
<keyword evidence="2 6" id="KW-0732">Signal</keyword>
<dbReference type="Gene3D" id="2.60.40.10">
    <property type="entry name" value="Immunoglobulins"/>
    <property type="match status" value="1"/>
</dbReference>
<gene>
    <name evidence="8" type="ORF">PECUL_23A039032</name>
</gene>
<dbReference type="InterPro" id="IPR007110">
    <property type="entry name" value="Ig-like_dom"/>
</dbReference>
<dbReference type="PROSITE" id="PS50835">
    <property type="entry name" value="IG_LIKE"/>
    <property type="match status" value="1"/>
</dbReference>
<evidence type="ECO:0000256" key="1">
    <source>
        <dbReference type="ARBA" id="ARBA00004370"/>
    </source>
</evidence>
<dbReference type="GO" id="GO:0009897">
    <property type="term" value="C:external side of plasma membrane"/>
    <property type="evidence" value="ECO:0007669"/>
    <property type="project" value="TreeGrafter"/>
</dbReference>
<proteinExistence type="predicted"/>
<evidence type="ECO:0000256" key="3">
    <source>
        <dbReference type="ARBA" id="ARBA00023136"/>
    </source>
</evidence>
<dbReference type="SUPFAM" id="SSF48726">
    <property type="entry name" value="Immunoglobulin"/>
    <property type="match status" value="1"/>
</dbReference>
<dbReference type="InterPro" id="IPR050208">
    <property type="entry name" value="MHC_class-I_related"/>
</dbReference>
<dbReference type="InterPro" id="IPR003597">
    <property type="entry name" value="Ig_C1-set"/>
</dbReference>
<keyword evidence="5" id="KW-0325">Glycoprotein</keyword>
<evidence type="ECO:0000256" key="6">
    <source>
        <dbReference type="SAM" id="SignalP"/>
    </source>
</evidence>
<sequence length="118" mass="13332">MVGVTLSSVFYLYLLSFLIPVRPAVKVSDQKADGATKLLCQVYGFYPRDVDVNWKRDGIEVPSDEAKQVLPNTDGTYQITVTVEVLPEEMNRHSCHVEHISLDKTVIVKWGKCPHNWG</sequence>
<keyword evidence="9" id="KW-1185">Reference proteome</keyword>
<dbReference type="FunFam" id="2.60.40.10:FF:000204">
    <property type="entry name" value="Major histocompatibility complex, class I-related protein"/>
    <property type="match status" value="1"/>
</dbReference>
<comment type="subcellular location">
    <subcellularLocation>
        <location evidence="1">Membrane</location>
    </subcellularLocation>
</comment>
<evidence type="ECO:0000256" key="2">
    <source>
        <dbReference type="ARBA" id="ARBA00022729"/>
    </source>
</evidence>
<feature type="signal peptide" evidence="6">
    <location>
        <begin position="1"/>
        <end position="23"/>
    </location>
</feature>
<dbReference type="GO" id="GO:0006955">
    <property type="term" value="P:immune response"/>
    <property type="evidence" value="ECO:0007669"/>
    <property type="project" value="TreeGrafter"/>
</dbReference>
<evidence type="ECO:0000313" key="9">
    <source>
        <dbReference type="Proteomes" id="UP001295444"/>
    </source>
</evidence>